<dbReference type="EMBL" id="BRLH01000017">
    <property type="protein sequence ID" value="GKX57538.1"/>
    <property type="molecule type" value="Genomic_DNA"/>
</dbReference>
<dbReference type="RefSeq" id="WP_051155801.1">
    <property type="nucleotide sequence ID" value="NZ_BRLH01000017.1"/>
</dbReference>
<evidence type="ECO:0000313" key="1">
    <source>
        <dbReference type="EMBL" id="GKX57538.1"/>
    </source>
</evidence>
<protein>
    <submittedName>
        <fullName evidence="1">Uncharacterized protein</fullName>
    </submittedName>
</protein>
<keyword evidence="2" id="KW-1185">Reference proteome</keyword>
<organism evidence="1 2">
    <name type="scientific">Leminorella grimontii</name>
    <dbReference type="NCBI Taxonomy" id="82981"/>
    <lineage>
        <taxon>Bacteria</taxon>
        <taxon>Pseudomonadati</taxon>
        <taxon>Pseudomonadota</taxon>
        <taxon>Gammaproteobacteria</taxon>
        <taxon>Enterobacterales</taxon>
        <taxon>Budviciaceae</taxon>
        <taxon>Leminorella</taxon>
    </lineage>
</organism>
<name>A0AAV5N5Y8_9GAMM</name>
<sequence>MTKAIPGGWNINPELAPCKLPKDVDAIFSETLGSLLGARYEPLMFCGSQVVAGMNYMFICKQTIVTPESPVHLVKMTIHKPINAKGVILDIMYLF</sequence>
<proteinExistence type="predicted"/>
<accession>A0AAV5N5Y8</accession>
<reference evidence="1" key="1">
    <citation type="submission" date="2022-06" db="EMBL/GenBank/DDBJ databases">
        <title>Draft genome sequences of Leminorella grimontii str. JCM5902.</title>
        <authorList>
            <person name="Wakabayashi Y."/>
            <person name="Kojima K."/>
        </authorList>
    </citation>
    <scope>NUCLEOTIDE SEQUENCE</scope>
    <source>
        <strain evidence="1">JCM 5902</strain>
    </source>
</reference>
<evidence type="ECO:0000313" key="2">
    <source>
        <dbReference type="Proteomes" id="UP001058124"/>
    </source>
</evidence>
<comment type="caution">
    <text evidence="1">The sequence shown here is derived from an EMBL/GenBank/DDBJ whole genome shotgun (WGS) entry which is preliminary data.</text>
</comment>
<dbReference type="AlphaFoldDB" id="A0AAV5N5Y8"/>
<dbReference type="Proteomes" id="UP001058124">
    <property type="component" value="Unassembled WGS sequence"/>
</dbReference>
<gene>
    <name evidence="1" type="ORF">SOASR030_36500</name>
</gene>